<evidence type="ECO:0000259" key="4">
    <source>
        <dbReference type="Pfam" id="PF04536"/>
    </source>
</evidence>
<gene>
    <name evidence="5" type="ORF">CBF30_00405</name>
</gene>
<dbReference type="OrthoDB" id="9806054at2"/>
<protein>
    <recommendedName>
        <fullName evidence="4">TPM domain-containing protein</fullName>
    </recommendedName>
</protein>
<keyword evidence="2" id="KW-0472">Membrane</keyword>
<feature type="compositionally biased region" description="Gly residues" evidence="1">
    <location>
        <begin position="258"/>
        <end position="267"/>
    </location>
</feature>
<feature type="region of interest" description="Disordered" evidence="1">
    <location>
        <begin position="239"/>
        <end position="267"/>
    </location>
</feature>
<dbReference type="AlphaFoldDB" id="A0A430AIJ9"/>
<dbReference type="RefSeq" id="WP_126821647.1">
    <property type="nucleotide sequence ID" value="NZ_JBHLWU010000001.1"/>
</dbReference>
<name>A0A430AIJ9_9ENTE</name>
<reference evidence="5 6" key="1">
    <citation type="submission" date="2017-05" db="EMBL/GenBank/DDBJ databases">
        <title>Vagococcus spp. assemblies.</title>
        <authorList>
            <person name="Gulvik C.A."/>
        </authorList>
    </citation>
    <scope>NUCLEOTIDE SEQUENCE [LARGE SCALE GENOMIC DNA]</scope>
    <source>
        <strain evidence="5 6">DSM 24756</strain>
    </source>
</reference>
<feature type="chain" id="PRO_5019241103" description="TPM domain-containing protein" evidence="3">
    <location>
        <begin position="24"/>
        <end position="267"/>
    </location>
</feature>
<evidence type="ECO:0000256" key="2">
    <source>
        <dbReference type="SAM" id="Phobius"/>
    </source>
</evidence>
<keyword evidence="3" id="KW-0732">Signal</keyword>
<organism evidence="5 6">
    <name type="scientific">Vagococcus entomophilus</name>
    <dbReference type="NCBI Taxonomy" id="1160095"/>
    <lineage>
        <taxon>Bacteria</taxon>
        <taxon>Bacillati</taxon>
        <taxon>Bacillota</taxon>
        <taxon>Bacilli</taxon>
        <taxon>Lactobacillales</taxon>
        <taxon>Enterococcaceae</taxon>
        <taxon>Vagococcus</taxon>
    </lineage>
</organism>
<accession>A0A430AIJ9</accession>
<sequence length="267" mass="29554">MKKTFIALFFGVFFFFLPASVQAADTRIIDQANLFTSEQKQSLETSVQAVKKSVNMDLVIVTTNSTNGKSYTEYADDYYDQNGYGVGKNKSGALLLIDMKNRQIQISTAGKMVAYLTDKRINTLLTRLQTPLRENNPAKGVELFLEGVDSYYQKGIPNGKSYDEQTGKILRVHSLSPLKIFVAFLIGGIAAGIFYFSILRRYQLKSGTYTYPYREKGDLTLEDQQDLLVDTFMTTRIIPKNNDSDGGGSSTHMSSGGQSHGGGGTSF</sequence>
<evidence type="ECO:0000313" key="5">
    <source>
        <dbReference type="EMBL" id="RSU07737.1"/>
    </source>
</evidence>
<evidence type="ECO:0000256" key="3">
    <source>
        <dbReference type="SAM" id="SignalP"/>
    </source>
</evidence>
<evidence type="ECO:0000313" key="6">
    <source>
        <dbReference type="Proteomes" id="UP000288669"/>
    </source>
</evidence>
<keyword evidence="6" id="KW-1185">Reference proteome</keyword>
<feature type="domain" description="TPM" evidence="4">
    <location>
        <begin position="28"/>
        <end position="149"/>
    </location>
</feature>
<dbReference type="Pfam" id="PF04536">
    <property type="entry name" value="TPM_phosphatase"/>
    <property type="match status" value="1"/>
</dbReference>
<comment type="caution">
    <text evidence="5">The sequence shown here is derived from an EMBL/GenBank/DDBJ whole genome shotgun (WGS) entry which is preliminary data.</text>
</comment>
<dbReference type="InterPro" id="IPR007621">
    <property type="entry name" value="TPM_dom"/>
</dbReference>
<keyword evidence="2" id="KW-1133">Transmembrane helix</keyword>
<proteinExistence type="predicted"/>
<dbReference type="Gene3D" id="3.10.310.50">
    <property type="match status" value="1"/>
</dbReference>
<keyword evidence="2" id="KW-0812">Transmembrane</keyword>
<dbReference type="PANTHER" id="PTHR30373:SF2">
    <property type="entry name" value="UPF0603 PROTEIN YGCG"/>
    <property type="match status" value="1"/>
</dbReference>
<dbReference type="EMBL" id="NGJZ01000001">
    <property type="protein sequence ID" value="RSU07737.1"/>
    <property type="molecule type" value="Genomic_DNA"/>
</dbReference>
<dbReference type="Proteomes" id="UP000288669">
    <property type="component" value="Unassembled WGS sequence"/>
</dbReference>
<feature type="signal peptide" evidence="3">
    <location>
        <begin position="1"/>
        <end position="23"/>
    </location>
</feature>
<feature type="transmembrane region" description="Helical" evidence="2">
    <location>
        <begin position="180"/>
        <end position="199"/>
    </location>
</feature>
<dbReference type="PANTHER" id="PTHR30373">
    <property type="entry name" value="UPF0603 PROTEIN YGCG"/>
    <property type="match status" value="1"/>
</dbReference>
<evidence type="ECO:0000256" key="1">
    <source>
        <dbReference type="SAM" id="MobiDB-lite"/>
    </source>
</evidence>